<dbReference type="Pfam" id="PF08811">
    <property type="entry name" value="DUF1800"/>
    <property type="match status" value="1"/>
</dbReference>
<keyword evidence="2" id="KW-1185">Reference proteome</keyword>
<proteinExistence type="predicted"/>
<dbReference type="RefSeq" id="WP_284216839.1">
    <property type="nucleotide sequence ID" value="NZ_BSOT01000005.1"/>
</dbReference>
<evidence type="ECO:0008006" key="3">
    <source>
        <dbReference type="Google" id="ProtNLM"/>
    </source>
</evidence>
<dbReference type="InterPro" id="IPR014917">
    <property type="entry name" value="DUF1800"/>
</dbReference>
<organism evidence="1 2">
    <name type="scientific">Agaribacter marinus</name>
    <dbReference type="NCBI Taxonomy" id="1431249"/>
    <lineage>
        <taxon>Bacteria</taxon>
        <taxon>Pseudomonadati</taxon>
        <taxon>Pseudomonadota</taxon>
        <taxon>Gammaproteobacteria</taxon>
        <taxon>Alteromonadales</taxon>
        <taxon>Alteromonadaceae</taxon>
        <taxon>Agaribacter</taxon>
    </lineage>
</organism>
<name>A0AA37SYT2_9ALTE</name>
<reference evidence="1" key="1">
    <citation type="journal article" date="2014" name="Int. J. Syst. Evol. Microbiol.">
        <title>Complete genome sequence of Corynebacterium casei LMG S-19264T (=DSM 44701T), isolated from a smear-ripened cheese.</title>
        <authorList>
            <consortium name="US DOE Joint Genome Institute (JGI-PGF)"/>
            <person name="Walter F."/>
            <person name="Albersmeier A."/>
            <person name="Kalinowski J."/>
            <person name="Ruckert C."/>
        </authorList>
    </citation>
    <scope>NUCLEOTIDE SEQUENCE</scope>
    <source>
        <strain evidence="1">NBRC 110023</strain>
    </source>
</reference>
<protein>
    <recommendedName>
        <fullName evidence="3">DUF1800 domain-containing protein</fullName>
    </recommendedName>
</protein>
<reference evidence="1" key="2">
    <citation type="submission" date="2023-01" db="EMBL/GenBank/DDBJ databases">
        <title>Draft genome sequence of Agaribacter marinus strain NBRC 110023.</title>
        <authorList>
            <person name="Sun Q."/>
            <person name="Mori K."/>
        </authorList>
    </citation>
    <scope>NUCLEOTIDE SEQUENCE</scope>
    <source>
        <strain evidence="1">NBRC 110023</strain>
    </source>
</reference>
<gene>
    <name evidence="1" type="ORF">GCM10007852_14530</name>
</gene>
<dbReference type="EMBL" id="BSOT01000005">
    <property type="protein sequence ID" value="GLR70545.1"/>
    <property type="molecule type" value="Genomic_DNA"/>
</dbReference>
<evidence type="ECO:0000313" key="1">
    <source>
        <dbReference type="EMBL" id="GLR70545.1"/>
    </source>
</evidence>
<dbReference type="AlphaFoldDB" id="A0AA37SYT2"/>
<comment type="caution">
    <text evidence="1">The sequence shown here is derived from an EMBL/GenBank/DDBJ whole genome shotgun (WGS) entry which is preliminary data.</text>
</comment>
<accession>A0AA37SYT2</accession>
<dbReference type="Proteomes" id="UP001156601">
    <property type="component" value="Unassembled WGS sequence"/>
</dbReference>
<evidence type="ECO:0000313" key="2">
    <source>
        <dbReference type="Proteomes" id="UP001156601"/>
    </source>
</evidence>
<sequence>MPVNFAYIAMHRFSYGADSASLASLSQLGQLEQVQGWLIQQLSRYTISTDADWTSQSAIAAFIKYRGLRTNAKNDEKLLENAKSARRHNFNLARHLAEDIVRNAITTQQSLQARLSDFFANHFSVSRGNPLVTMLAPTLEPEAIHPNLHRKFSDLLLAVVKHPAMLVYLNNEYSIGPNSQFAKKSRKGRGLNENLAREILELHTLGVDAGYTQNDVIELAKAITGWSVGRGRKKEPLGFLYRVGAHEPGSRQVFGNHYPQDNIKLPVQGESILKNLANHPSTATHICEKLARHFVSDTPDEQIVKSMVATWRSTSGDIPKVMETLIMHPESWHGRFDKFKAPREFLISAYRSFGEIPKWPGIFRSLEILGQGINNAGSPAGYPDTAQEWSGASALMGRVEWANHFSKQLIRNKMPSADAHAKNILGSRLSEKTLTHLRRAESMQQAYALMLMSPEFQRR</sequence>